<protein>
    <submittedName>
        <fullName evidence="2">Uncharacterized protein</fullName>
    </submittedName>
</protein>
<dbReference type="AlphaFoldDB" id="A0A7W8KBJ5"/>
<dbReference type="Proteomes" id="UP000539473">
    <property type="component" value="Unassembled WGS sequence"/>
</dbReference>
<dbReference type="EMBL" id="JACHFK010000001">
    <property type="protein sequence ID" value="MBB5374713.1"/>
    <property type="molecule type" value="Genomic_DNA"/>
</dbReference>
<dbReference type="EMBL" id="BNAJ01000001">
    <property type="protein sequence ID" value="GHF34263.1"/>
    <property type="molecule type" value="Genomic_DNA"/>
</dbReference>
<evidence type="ECO:0000313" key="3">
    <source>
        <dbReference type="Proteomes" id="UP000539473"/>
    </source>
</evidence>
<name>A0A7W8KBJ5_9DEIO</name>
<reference evidence="4" key="2">
    <citation type="journal article" date="2019" name="Int. J. Syst. Evol. Microbiol.">
        <title>The Global Catalogue of Microorganisms (GCM) 10K type strain sequencing project: providing services to taxonomists for standard genome sequencing and annotation.</title>
        <authorList>
            <consortium name="The Broad Institute Genomics Platform"/>
            <consortium name="The Broad Institute Genome Sequencing Center for Infectious Disease"/>
            <person name="Wu L."/>
            <person name="Ma J."/>
        </authorList>
    </citation>
    <scope>NUCLEOTIDE SEQUENCE [LARGE SCALE GENOMIC DNA]</scope>
    <source>
        <strain evidence="4">CGMCC 1.18437</strain>
    </source>
</reference>
<gene>
    <name evidence="1" type="ORF">GCM10017781_08860</name>
    <name evidence="2" type="ORF">HNQ07_000157</name>
</gene>
<organism evidence="2 3">
    <name type="scientific">Deinococcus metalli</name>
    <dbReference type="NCBI Taxonomy" id="1141878"/>
    <lineage>
        <taxon>Bacteria</taxon>
        <taxon>Thermotogati</taxon>
        <taxon>Deinococcota</taxon>
        <taxon>Deinococci</taxon>
        <taxon>Deinococcales</taxon>
        <taxon>Deinococcaceae</taxon>
        <taxon>Deinococcus</taxon>
    </lineage>
</organism>
<reference evidence="1" key="1">
    <citation type="journal article" date="2014" name="Int. J. Syst. Evol. Microbiol.">
        <title>Complete genome of a new Firmicutes species belonging to the dominant human colonic microbiota ('Ruminococcus bicirculans') reveals two chromosomes and a selective capacity to utilize plant glucans.</title>
        <authorList>
            <consortium name="NISC Comparative Sequencing Program"/>
            <person name="Wegmann U."/>
            <person name="Louis P."/>
            <person name="Goesmann A."/>
            <person name="Henrissat B."/>
            <person name="Duncan S.H."/>
            <person name="Flint H.J."/>
        </authorList>
    </citation>
    <scope>NUCLEOTIDE SEQUENCE</scope>
    <source>
        <strain evidence="1">CGMCC 1.18437</strain>
    </source>
</reference>
<keyword evidence="4" id="KW-1185">Reference proteome</keyword>
<accession>A0A7W8KBJ5</accession>
<sequence>MLAPELADVVAYHTPLSVIQREQGGAVTLLTPGVNVLALNATFLPDDPSGVDLDAVREWHEGQGVPVLVASTRAVPGAREVARVQVGRFTGGVPETGVAVEQVSRLHLAAWADVLARAYGTPGWADALARHLAPRLEGDRDAALLLAYRAGTPVGALLWRASAPGGAAHLWGTLDAGAAGPLLDAAAGLGGPLRTTVTDGHVPLDGAQTVIYSLLE</sequence>
<dbReference type="RefSeq" id="WP_184108880.1">
    <property type="nucleotide sequence ID" value="NZ_BNAJ01000001.1"/>
</dbReference>
<reference evidence="2 3" key="3">
    <citation type="submission" date="2020-08" db="EMBL/GenBank/DDBJ databases">
        <title>Genomic Encyclopedia of Type Strains, Phase IV (KMG-IV): sequencing the most valuable type-strain genomes for metagenomic binning, comparative biology and taxonomic classification.</title>
        <authorList>
            <person name="Goeker M."/>
        </authorList>
    </citation>
    <scope>NUCLEOTIDE SEQUENCE [LARGE SCALE GENOMIC DNA]</scope>
    <source>
        <strain evidence="2 3">DSM 27521</strain>
    </source>
</reference>
<evidence type="ECO:0000313" key="2">
    <source>
        <dbReference type="EMBL" id="MBB5374713.1"/>
    </source>
</evidence>
<dbReference type="Proteomes" id="UP000619376">
    <property type="component" value="Unassembled WGS sequence"/>
</dbReference>
<proteinExistence type="predicted"/>
<comment type="caution">
    <text evidence="2">The sequence shown here is derived from an EMBL/GenBank/DDBJ whole genome shotgun (WGS) entry which is preliminary data.</text>
</comment>
<evidence type="ECO:0000313" key="1">
    <source>
        <dbReference type="EMBL" id="GHF34263.1"/>
    </source>
</evidence>
<evidence type="ECO:0000313" key="4">
    <source>
        <dbReference type="Proteomes" id="UP000619376"/>
    </source>
</evidence>
<reference evidence="1" key="4">
    <citation type="submission" date="2024-05" db="EMBL/GenBank/DDBJ databases">
        <authorList>
            <person name="Sun Q."/>
            <person name="Zhou Y."/>
        </authorList>
    </citation>
    <scope>NUCLEOTIDE SEQUENCE</scope>
    <source>
        <strain evidence="1">CGMCC 1.18437</strain>
    </source>
</reference>